<dbReference type="EMBL" id="PXYW01000010">
    <property type="protein sequence ID" value="PSR34322.1"/>
    <property type="molecule type" value="Genomic_DNA"/>
</dbReference>
<organism evidence="9 10">
    <name type="scientific">Sulfobacillus benefaciens</name>
    <dbReference type="NCBI Taxonomy" id="453960"/>
    <lineage>
        <taxon>Bacteria</taxon>
        <taxon>Bacillati</taxon>
        <taxon>Bacillota</taxon>
        <taxon>Clostridia</taxon>
        <taxon>Eubacteriales</taxon>
        <taxon>Clostridiales Family XVII. Incertae Sedis</taxon>
        <taxon>Sulfobacillus</taxon>
    </lineage>
</organism>
<sequence>MLQRKQSPENRPDQAPAPAAAPHRKIWRRLPWWQWLLGIVLVVIFLFPFYWVIVTSLNGANQVLQFPPVFLPHGQWQNYSRAWSEAPWLRYFANTIFIAGATTLLVLITSLLAGFAFGTMQFWGKTAIFAGFIAMMMIPQTVLLIPDYLVLRDLHWLNTYWAQIVPWSASVFGIFLLRQYFLSFPRELIEAARLDGATETRFIWKIAVPMAKPALITIALYVFLGSWNSFLWPYIMTQSPSVQPIEVGLATFLGTNGTDWTGLSAAVVFTTLPVMILFLVAQRQFLAGAYAATGGVKG</sequence>
<dbReference type="Pfam" id="PF00528">
    <property type="entry name" value="BPD_transp_1"/>
    <property type="match status" value="1"/>
</dbReference>
<feature type="transmembrane region" description="Helical" evidence="7">
    <location>
        <begin position="160"/>
        <end position="181"/>
    </location>
</feature>
<keyword evidence="4 7" id="KW-0812">Transmembrane</keyword>
<dbReference type="PANTHER" id="PTHR43744:SF12">
    <property type="entry name" value="ABC TRANSPORTER PERMEASE PROTEIN MG189-RELATED"/>
    <property type="match status" value="1"/>
</dbReference>
<dbReference type="GO" id="GO:0005886">
    <property type="term" value="C:plasma membrane"/>
    <property type="evidence" value="ECO:0007669"/>
    <property type="project" value="UniProtKB-SubCell"/>
</dbReference>
<keyword evidence="2 7" id="KW-0813">Transport</keyword>
<reference evidence="9 10" key="1">
    <citation type="journal article" date="2014" name="BMC Genomics">
        <title>Comparison of environmental and isolate Sulfobacillus genomes reveals diverse carbon, sulfur, nitrogen, and hydrogen metabolisms.</title>
        <authorList>
            <person name="Justice N.B."/>
            <person name="Norman A."/>
            <person name="Brown C.T."/>
            <person name="Singh A."/>
            <person name="Thomas B.C."/>
            <person name="Banfield J.F."/>
        </authorList>
    </citation>
    <scope>NUCLEOTIDE SEQUENCE [LARGE SCALE GENOMIC DNA]</scope>
    <source>
        <strain evidence="9">AMDSBA4</strain>
    </source>
</reference>
<feature type="transmembrane region" description="Helical" evidence="7">
    <location>
        <begin position="91"/>
        <end position="115"/>
    </location>
</feature>
<evidence type="ECO:0000256" key="1">
    <source>
        <dbReference type="ARBA" id="ARBA00004651"/>
    </source>
</evidence>
<feature type="transmembrane region" description="Helical" evidence="7">
    <location>
        <begin position="260"/>
        <end position="281"/>
    </location>
</feature>
<feature type="transmembrane region" description="Helical" evidence="7">
    <location>
        <begin position="127"/>
        <end position="148"/>
    </location>
</feature>
<dbReference type="PANTHER" id="PTHR43744">
    <property type="entry name" value="ABC TRANSPORTER PERMEASE PROTEIN MG189-RELATED-RELATED"/>
    <property type="match status" value="1"/>
</dbReference>
<comment type="subcellular location">
    <subcellularLocation>
        <location evidence="1 7">Cell membrane</location>
        <topology evidence="1 7">Multi-pass membrane protein</topology>
    </subcellularLocation>
</comment>
<dbReference type="Gene3D" id="1.10.3720.10">
    <property type="entry name" value="MetI-like"/>
    <property type="match status" value="1"/>
</dbReference>
<evidence type="ECO:0000256" key="7">
    <source>
        <dbReference type="RuleBase" id="RU363032"/>
    </source>
</evidence>
<keyword evidence="3" id="KW-1003">Cell membrane</keyword>
<dbReference type="CDD" id="cd06261">
    <property type="entry name" value="TM_PBP2"/>
    <property type="match status" value="1"/>
</dbReference>
<gene>
    <name evidence="9" type="ORF">C7B46_06245</name>
</gene>
<comment type="caution">
    <text evidence="9">The sequence shown here is derived from an EMBL/GenBank/DDBJ whole genome shotgun (WGS) entry which is preliminary data.</text>
</comment>
<evidence type="ECO:0000256" key="3">
    <source>
        <dbReference type="ARBA" id="ARBA00022475"/>
    </source>
</evidence>
<keyword evidence="5 7" id="KW-1133">Transmembrane helix</keyword>
<dbReference type="InterPro" id="IPR000515">
    <property type="entry name" value="MetI-like"/>
</dbReference>
<comment type="similarity">
    <text evidence="7">Belongs to the binding-protein-dependent transport system permease family.</text>
</comment>
<evidence type="ECO:0000256" key="4">
    <source>
        <dbReference type="ARBA" id="ARBA00022692"/>
    </source>
</evidence>
<feature type="transmembrane region" description="Helical" evidence="7">
    <location>
        <begin position="32"/>
        <end position="53"/>
    </location>
</feature>
<evidence type="ECO:0000313" key="9">
    <source>
        <dbReference type="EMBL" id="PSR34322.1"/>
    </source>
</evidence>
<feature type="transmembrane region" description="Helical" evidence="7">
    <location>
        <begin position="202"/>
        <end position="224"/>
    </location>
</feature>
<keyword evidence="6 7" id="KW-0472">Membrane</keyword>
<protein>
    <submittedName>
        <fullName evidence="9">Carbohydrate ABC transporter permease</fullName>
    </submittedName>
</protein>
<evidence type="ECO:0000256" key="6">
    <source>
        <dbReference type="ARBA" id="ARBA00023136"/>
    </source>
</evidence>
<evidence type="ECO:0000256" key="5">
    <source>
        <dbReference type="ARBA" id="ARBA00022989"/>
    </source>
</evidence>
<name>A0A2T2XIK5_9FIRM</name>
<dbReference type="GO" id="GO:0055085">
    <property type="term" value="P:transmembrane transport"/>
    <property type="evidence" value="ECO:0007669"/>
    <property type="project" value="InterPro"/>
</dbReference>
<evidence type="ECO:0000256" key="2">
    <source>
        <dbReference type="ARBA" id="ARBA00022448"/>
    </source>
</evidence>
<dbReference type="AlphaFoldDB" id="A0A2T2XIK5"/>
<dbReference type="SUPFAM" id="SSF161098">
    <property type="entry name" value="MetI-like"/>
    <property type="match status" value="1"/>
</dbReference>
<dbReference type="InterPro" id="IPR035906">
    <property type="entry name" value="MetI-like_sf"/>
</dbReference>
<evidence type="ECO:0000313" key="10">
    <source>
        <dbReference type="Proteomes" id="UP000242972"/>
    </source>
</evidence>
<evidence type="ECO:0000259" key="8">
    <source>
        <dbReference type="PROSITE" id="PS50928"/>
    </source>
</evidence>
<dbReference type="PROSITE" id="PS50928">
    <property type="entry name" value="ABC_TM1"/>
    <property type="match status" value="1"/>
</dbReference>
<feature type="domain" description="ABC transmembrane type-1" evidence="8">
    <location>
        <begin position="92"/>
        <end position="281"/>
    </location>
</feature>
<proteinExistence type="inferred from homology"/>
<accession>A0A2T2XIK5</accession>
<dbReference type="Proteomes" id="UP000242972">
    <property type="component" value="Unassembled WGS sequence"/>
</dbReference>